<dbReference type="InterPro" id="IPR000394">
    <property type="entry name" value="RNA_pol_sigma_54"/>
</dbReference>
<evidence type="ECO:0000256" key="5">
    <source>
        <dbReference type="ARBA" id="ARBA00023015"/>
    </source>
</evidence>
<feature type="domain" description="RNA polymerase sigma factor 54 DNA-binding" evidence="10">
    <location>
        <begin position="403"/>
        <end position="562"/>
    </location>
</feature>
<dbReference type="GO" id="GO:0016987">
    <property type="term" value="F:sigma factor activity"/>
    <property type="evidence" value="ECO:0007669"/>
    <property type="project" value="UniProtKB-KW"/>
</dbReference>
<dbReference type="Pfam" id="PF04552">
    <property type="entry name" value="Sigma54_DBD"/>
    <property type="match status" value="1"/>
</dbReference>
<dbReference type="GO" id="GO:0006352">
    <property type="term" value="P:DNA-templated transcription initiation"/>
    <property type="evidence" value="ECO:0007669"/>
    <property type="project" value="InterPro"/>
</dbReference>
<dbReference type="PROSITE" id="PS50044">
    <property type="entry name" value="SIGMA54_3"/>
    <property type="match status" value="1"/>
</dbReference>
<dbReference type="Pfam" id="PF04963">
    <property type="entry name" value="Sigma54_CBD"/>
    <property type="match status" value="2"/>
</dbReference>
<evidence type="ECO:0000259" key="10">
    <source>
        <dbReference type="Pfam" id="PF04552"/>
    </source>
</evidence>
<keyword evidence="4" id="KW-0548">Nucleotidyltransferase</keyword>
<feature type="domain" description="RNA polymerase sigma factor 54 core-binding" evidence="11">
    <location>
        <begin position="132"/>
        <end position="188"/>
    </location>
</feature>
<keyword evidence="8" id="KW-0804">Transcription</keyword>
<dbReference type="InterPro" id="IPR007046">
    <property type="entry name" value="RNA_pol_sigma_54_core-bd"/>
</dbReference>
<proteinExistence type="inferred from homology"/>
<evidence type="ECO:0000256" key="7">
    <source>
        <dbReference type="ARBA" id="ARBA00023125"/>
    </source>
</evidence>
<sequence length="564" mass="65272">MAMQMKMQMKMSQQLIMTPQLQQAIKLLQLSRTELEELIEQTLIENPVLEEGIDMDTFPNKTDDSAETAETAESPEVVADTEDFETARENEQENNDQDEIDWQQYIEQVEQFGGYQERRYNIASDDEDSPSIEATAAQTESLADHLVWQLDMQELSPLEYRTGAFLIGNIDDDGFLVTSVRELLESQRDLYDQINQSYKKGELAELPEIDADLLDLRFQTGKTTQKKKNKKEDIADFEQYEEIPEEEPKRPEVSAAACSFVEYVLGIIQQFNPNGVGARSLQECLLIQLDILGESENLCSRIVKHDMPLLESKDLKKIARRQKQDLEQVIESYRLIMSLEPKPGREFIPNPSHHYIIPDVYIYQKDNEYKVALNSAGMPRLRINNYYKDLSNTMEDDGSLTKDYILEKVKAGQWLLKSIEQRQKTIYRVTKSILRFQKKFFQHGINFLRPLVLKDVAEDIDVHESTVSRITTNKYVHTPQGIFELKYFFTSGIDQGRGDAVSSKRIKDMIMQMVQKEDLKSPYTDLQIADILERQSGIKVARRTVAKYREALNILPSNKRKQLF</sequence>
<organism evidence="12">
    <name type="scientific">marine metagenome</name>
    <dbReference type="NCBI Taxonomy" id="408172"/>
    <lineage>
        <taxon>unclassified sequences</taxon>
        <taxon>metagenomes</taxon>
        <taxon>ecological metagenomes</taxon>
    </lineage>
</organism>
<accession>A0A381NCZ4</accession>
<dbReference type="GO" id="GO:0003677">
    <property type="term" value="F:DNA binding"/>
    <property type="evidence" value="ECO:0007669"/>
    <property type="project" value="UniProtKB-KW"/>
</dbReference>
<evidence type="ECO:0000256" key="6">
    <source>
        <dbReference type="ARBA" id="ARBA00023082"/>
    </source>
</evidence>
<evidence type="ECO:0000256" key="4">
    <source>
        <dbReference type="ARBA" id="ARBA00022695"/>
    </source>
</evidence>
<keyword evidence="3" id="KW-0808">Transferase</keyword>
<dbReference type="Pfam" id="PF00309">
    <property type="entry name" value="Sigma54_AID"/>
    <property type="match status" value="1"/>
</dbReference>
<protein>
    <recommendedName>
        <fullName evidence="13">RNA polymerase sigma-54 factor</fullName>
    </recommendedName>
</protein>
<keyword evidence="2" id="KW-0240">DNA-directed RNA polymerase</keyword>
<keyword evidence="6" id="KW-0731">Sigma factor</keyword>
<gene>
    <name evidence="12" type="ORF">METZ01_LOCUS5289</name>
</gene>
<feature type="region of interest" description="Disordered" evidence="9">
    <location>
        <begin position="54"/>
        <end position="101"/>
    </location>
</feature>
<dbReference type="Gene3D" id="1.10.10.1330">
    <property type="entry name" value="RNA polymerase sigma-54 factor, core-binding domain"/>
    <property type="match status" value="1"/>
</dbReference>
<evidence type="ECO:0000256" key="9">
    <source>
        <dbReference type="SAM" id="MobiDB-lite"/>
    </source>
</evidence>
<dbReference type="GO" id="GO:0016779">
    <property type="term" value="F:nucleotidyltransferase activity"/>
    <property type="evidence" value="ECO:0007669"/>
    <property type="project" value="UniProtKB-KW"/>
</dbReference>
<keyword evidence="5" id="KW-0805">Transcription regulation</keyword>
<dbReference type="PRINTS" id="PR00045">
    <property type="entry name" value="SIGMA54FCT"/>
</dbReference>
<evidence type="ECO:0000313" key="12">
    <source>
        <dbReference type="EMBL" id="SUZ52435.1"/>
    </source>
</evidence>
<dbReference type="InterPro" id="IPR038709">
    <property type="entry name" value="RpoN_core-bd_sf"/>
</dbReference>
<evidence type="ECO:0008006" key="13">
    <source>
        <dbReference type="Google" id="ProtNLM"/>
    </source>
</evidence>
<dbReference type="PIRSF" id="PIRSF000774">
    <property type="entry name" value="RpoN"/>
    <property type="match status" value="1"/>
</dbReference>
<dbReference type="PANTHER" id="PTHR32248">
    <property type="entry name" value="RNA POLYMERASE SIGMA-54 FACTOR"/>
    <property type="match status" value="1"/>
</dbReference>
<dbReference type="GO" id="GO:0000428">
    <property type="term" value="C:DNA-directed RNA polymerase complex"/>
    <property type="evidence" value="ECO:0007669"/>
    <property type="project" value="UniProtKB-KW"/>
</dbReference>
<evidence type="ECO:0000256" key="2">
    <source>
        <dbReference type="ARBA" id="ARBA00022478"/>
    </source>
</evidence>
<dbReference type="Gene3D" id="1.10.10.60">
    <property type="entry name" value="Homeodomain-like"/>
    <property type="match status" value="1"/>
</dbReference>
<dbReference type="GO" id="GO:0001216">
    <property type="term" value="F:DNA-binding transcription activator activity"/>
    <property type="evidence" value="ECO:0007669"/>
    <property type="project" value="InterPro"/>
</dbReference>
<name>A0A381NCZ4_9ZZZZ</name>
<evidence type="ECO:0000256" key="3">
    <source>
        <dbReference type="ARBA" id="ARBA00022679"/>
    </source>
</evidence>
<dbReference type="EMBL" id="UINC01000274">
    <property type="protein sequence ID" value="SUZ52435.1"/>
    <property type="molecule type" value="Genomic_DNA"/>
</dbReference>
<keyword evidence="7" id="KW-0238">DNA-binding</keyword>
<evidence type="ECO:0000259" key="11">
    <source>
        <dbReference type="Pfam" id="PF04963"/>
    </source>
</evidence>
<evidence type="ECO:0000256" key="8">
    <source>
        <dbReference type="ARBA" id="ARBA00023163"/>
    </source>
</evidence>
<feature type="domain" description="RNA polymerase sigma factor 54 core-binding" evidence="11">
    <location>
        <begin position="259"/>
        <end position="387"/>
    </location>
</feature>
<reference evidence="12" key="1">
    <citation type="submission" date="2018-05" db="EMBL/GenBank/DDBJ databases">
        <authorList>
            <person name="Lanie J.A."/>
            <person name="Ng W.-L."/>
            <person name="Kazmierczak K.M."/>
            <person name="Andrzejewski T.M."/>
            <person name="Davidsen T.M."/>
            <person name="Wayne K.J."/>
            <person name="Tettelin H."/>
            <person name="Glass J.I."/>
            <person name="Rusch D."/>
            <person name="Podicherti R."/>
            <person name="Tsui H.-C.T."/>
            <person name="Winkler M.E."/>
        </authorList>
    </citation>
    <scope>NUCLEOTIDE SEQUENCE</scope>
</reference>
<dbReference type="PROSITE" id="PS00718">
    <property type="entry name" value="SIGMA54_2"/>
    <property type="match status" value="1"/>
</dbReference>
<dbReference type="InterPro" id="IPR007634">
    <property type="entry name" value="RNA_pol_sigma_54_DNA-bd"/>
</dbReference>
<dbReference type="PROSITE" id="PS00717">
    <property type="entry name" value="SIGMA54_1"/>
    <property type="match status" value="1"/>
</dbReference>
<dbReference type="NCBIfam" id="TIGR02395">
    <property type="entry name" value="rpoN_sigma"/>
    <property type="match status" value="1"/>
</dbReference>
<dbReference type="PANTHER" id="PTHR32248:SF4">
    <property type="entry name" value="RNA POLYMERASE SIGMA-54 FACTOR"/>
    <property type="match status" value="1"/>
</dbReference>
<evidence type="ECO:0000256" key="1">
    <source>
        <dbReference type="ARBA" id="ARBA00008798"/>
    </source>
</evidence>
<dbReference type="AlphaFoldDB" id="A0A381NCZ4"/>
<feature type="compositionally biased region" description="Acidic residues" evidence="9">
    <location>
        <begin position="92"/>
        <end position="101"/>
    </location>
</feature>
<comment type="similarity">
    <text evidence="1">Belongs to the sigma-54 factor family.</text>
</comment>